<sequence>MYKIILPGLLLSFILGYLYLDVTVRDSYSGQWNCASTADARQQGLLLREYVVEPATLRFENYEASFTDCWVEERTRTSHRFIFFEQITKLGEPRFVLNYQGRRLTPDADSTAEAMLVPGNEGHGLDLAASRWDKQPLALAYHQYTGEPAAPSEHNDTLYFSIVRRWKDQRTYQIKAYPKPE</sequence>
<dbReference type="RefSeq" id="WP_226171083.1">
    <property type="nucleotide sequence ID" value="NZ_JAJADR010000001.1"/>
</dbReference>
<gene>
    <name evidence="1" type="ORF">LGH74_01935</name>
</gene>
<organism evidence="1 2">
    <name type="scientific">Hymenobacter lucidus</name>
    <dbReference type="NCBI Taxonomy" id="2880930"/>
    <lineage>
        <taxon>Bacteria</taxon>
        <taxon>Pseudomonadati</taxon>
        <taxon>Bacteroidota</taxon>
        <taxon>Cytophagia</taxon>
        <taxon>Cytophagales</taxon>
        <taxon>Hymenobacteraceae</taxon>
        <taxon>Hymenobacter</taxon>
    </lineage>
</organism>
<evidence type="ECO:0000313" key="1">
    <source>
        <dbReference type="EMBL" id="MCB2406726.1"/>
    </source>
</evidence>
<evidence type="ECO:0000313" key="2">
    <source>
        <dbReference type="Proteomes" id="UP001165296"/>
    </source>
</evidence>
<keyword evidence="2" id="KW-1185">Reference proteome</keyword>
<dbReference type="EMBL" id="JAJADR010000001">
    <property type="protein sequence ID" value="MCB2406726.1"/>
    <property type="molecule type" value="Genomic_DNA"/>
</dbReference>
<comment type="caution">
    <text evidence="1">The sequence shown here is derived from an EMBL/GenBank/DDBJ whole genome shotgun (WGS) entry which is preliminary data.</text>
</comment>
<reference evidence="1" key="1">
    <citation type="submission" date="2021-10" db="EMBL/GenBank/DDBJ databases">
        <authorList>
            <person name="Dean J.D."/>
            <person name="Kim M.K."/>
            <person name="Newey C.N."/>
            <person name="Stoker T.S."/>
            <person name="Thompson D.W."/>
            <person name="Grose J.H."/>
        </authorList>
    </citation>
    <scope>NUCLEOTIDE SEQUENCE</scope>
    <source>
        <strain evidence="1">BT178</strain>
    </source>
</reference>
<dbReference type="Proteomes" id="UP001165296">
    <property type="component" value="Unassembled WGS sequence"/>
</dbReference>
<proteinExistence type="predicted"/>
<accession>A0ABS8AN44</accession>
<name>A0ABS8AN44_9BACT</name>
<protein>
    <submittedName>
        <fullName evidence="1">Uncharacterized protein</fullName>
    </submittedName>
</protein>